<dbReference type="InterPro" id="IPR013083">
    <property type="entry name" value="Znf_RING/FYVE/PHD"/>
</dbReference>
<organism evidence="10 11">
    <name type="scientific">Momordica charantia</name>
    <name type="common">Bitter gourd</name>
    <name type="synonym">Balsam pear</name>
    <dbReference type="NCBI Taxonomy" id="3673"/>
    <lineage>
        <taxon>Eukaryota</taxon>
        <taxon>Viridiplantae</taxon>
        <taxon>Streptophyta</taxon>
        <taxon>Embryophyta</taxon>
        <taxon>Tracheophyta</taxon>
        <taxon>Spermatophyta</taxon>
        <taxon>Magnoliopsida</taxon>
        <taxon>eudicotyledons</taxon>
        <taxon>Gunneridae</taxon>
        <taxon>Pentapetalae</taxon>
        <taxon>rosids</taxon>
        <taxon>fabids</taxon>
        <taxon>Cucurbitales</taxon>
        <taxon>Cucurbitaceae</taxon>
        <taxon>Momordiceae</taxon>
        <taxon>Momordica</taxon>
    </lineage>
</organism>
<dbReference type="AlphaFoldDB" id="A0A6J1CDB7"/>
<name>A0A6J1CDB7_MOMCH</name>
<dbReference type="PANTHER" id="PTHR22937">
    <property type="entry name" value="E3 UBIQUITIN-PROTEIN LIGASE RNF165"/>
    <property type="match status" value="1"/>
</dbReference>
<keyword evidence="6" id="KW-0833">Ubl conjugation pathway</keyword>
<evidence type="ECO:0000256" key="4">
    <source>
        <dbReference type="ARBA" id="ARBA00022723"/>
    </source>
</evidence>
<dbReference type="SMART" id="SM00184">
    <property type="entry name" value="RING"/>
    <property type="match status" value="1"/>
</dbReference>
<protein>
    <recommendedName>
        <fullName evidence="2">RING-type E3 ubiquitin transferase</fullName>
        <ecNumber evidence="2">2.3.2.27</ecNumber>
    </recommendedName>
</protein>
<dbReference type="KEGG" id="mcha:111010433"/>
<evidence type="ECO:0000256" key="6">
    <source>
        <dbReference type="ARBA" id="ARBA00022786"/>
    </source>
</evidence>
<dbReference type="SUPFAM" id="SSF57850">
    <property type="entry name" value="RING/U-box"/>
    <property type="match status" value="1"/>
</dbReference>
<reference evidence="11" key="1">
    <citation type="submission" date="2025-08" db="UniProtKB">
        <authorList>
            <consortium name="RefSeq"/>
        </authorList>
    </citation>
    <scope>IDENTIFICATION</scope>
    <source>
        <strain evidence="11">OHB3-1</strain>
    </source>
</reference>
<dbReference type="EC" id="2.3.2.27" evidence="2"/>
<evidence type="ECO:0000256" key="7">
    <source>
        <dbReference type="ARBA" id="ARBA00022833"/>
    </source>
</evidence>
<evidence type="ECO:0000259" key="9">
    <source>
        <dbReference type="PROSITE" id="PS50089"/>
    </source>
</evidence>
<evidence type="ECO:0000256" key="5">
    <source>
        <dbReference type="ARBA" id="ARBA00022771"/>
    </source>
</evidence>
<evidence type="ECO:0000256" key="2">
    <source>
        <dbReference type="ARBA" id="ARBA00012483"/>
    </source>
</evidence>
<gene>
    <name evidence="11" type="primary">LOC111010433</name>
</gene>
<dbReference type="OrthoDB" id="8062037at2759"/>
<evidence type="ECO:0000313" key="10">
    <source>
        <dbReference type="Proteomes" id="UP000504603"/>
    </source>
</evidence>
<dbReference type="GeneID" id="111010433"/>
<dbReference type="GO" id="GO:0005634">
    <property type="term" value="C:nucleus"/>
    <property type="evidence" value="ECO:0007669"/>
    <property type="project" value="TreeGrafter"/>
</dbReference>
<dbReference type="PROSITE" id="PS50089">
    <property type="entry name" value="ZF_RING_2"/>
    <property type="match status" value="1"/>
</dbReference>
<proteinExistence type="predicted"/>
<dbReference type="GO" id="GO:0008270">
    <property type="term" value="F:zinc ion binding"/>
    <property type="evidence" value="ECO:0007669"/>
    <property type="project" value="UniProtKB-KW"/>
</dbReference>
<dbReference type="RefSeq" id="XP_022139549.1">
    <property type="nucleotide sequence ID" value="XM_022283857.1"/>
</dbReference>
<keyword evidence="4" id="KW-0479">Metal-binding</keyword>
<accession>A0A6J1CDB7</accession>
<dbReference type="GO" id="GO:0061630">
    <property type="term" value="F:ubiquitin protein ligase activity"/>
    <property type="evidence" value="ECO:0007669"/>
    <property type="project" value="UniProtKB-EC"/>
</dbReference>
<dbReference type="InterPro" id="IPR045191">
    <property type="entry name" value="MBR1/2-like"/>
</dbReference>
<feature type="domain" description="RING-type" evidence="9">
    <location>
        <begin position="498"/>
        <end position="539"/>
    </location>
</feature>
<keyword evidence="3" id="KW-0808">Transferase</keyword>
<evidence type="ECO:0000256" key="1">
    <source>
        <dbReference type="ARBA" id="ARBA00000900"/>
    </source>
</evidence>
<keyword evidence="10" id="KW-1185">Reference proteome</keyword>
<dbReference type="Gene3D" id="3.30.40.10">
    <property type="entry name" value="Zinc/RING finger domain, C3HC4 (zinc finger)"/>
    <property type="match status" value="1"/>
</dbReference>
<sequence>MNSQTRPINKHSLSPITHSLHILFDFWRLSEFAADFLLVVKKPKLVDFYFTHELYDREHWFWFKSRDSCTFMDIRKRTLAPSHTTSAIDLELDQQGQGTFSQRSNHSMVTGFRSSTNPEVQHQPEHANGAILYAMSQYSGSMIQRAQDMWVATAGNPCSYLTSPYGNEQFPSPRSGLMGIPSDAYARNSHFIEEVGSPYKRRFAEPVLVNFQGPNSSASSESLNAPFDPMFCHTRSHLARGEYMVQHLQPASNALWLDQRFNCNFEDRGAWNWNHAPAGFPVHGDNAIRGASENSNSGLHRYSEIGGMNCSPSFQHPPSTLIQHPSYRIPLPQPHLQGQRGQNICLNPPVAAVTQRFPLSSAYGIMHQQFLELEPRQTRDLPFNDRRVYNPHETMFRRHLTSRMRVLQEGEAGVPGAQASASASDSNDIGDAYRDMRLDIEHMSYEELLALEEQIGYVGTGLSEEIITSQLKTRISMPSARDANLEEAASRNEETNSCTICLDVIEDGKKIGILDCGHYYHADCLKQWLLIKNVCPVCKSEALTR</sequence>
<keyword evidence="7" id="KW-0862">Zinc</keyword>
<comment type="catalytic activity">
    <reaction evidence="1">
        <text>S-ubiquitinyl-[E2 ubiquitin-conjugating enzyme]-L-cysteine + [acceptor protein]-L-lysine = [E2 ubiquitin-conjugating enzyme]-L-cysteine + N(6)-ubiquitinyl-[acceptor protein]-L-lysine.</text>
        <dbReference type="EC" id="2.3.2.27"/>
    </reaction>
</comment>
<dbReference type="InterPro" id="IPR001841">
    <property type="entry name" value="Znf_RING"/>
</dbReference>
<evidence type="ECO:0000256" key="3">
    <source>
        <dbReference type="ARBA" id="ARBA00022679"/>
    </source>
</evidence>
<dbReference type="Pfam" id="PF13639">
    <property type="entry name" value="zf-RING_2"/>
    <property type="match status" value="1"/>
</dbReference>
<keyword evidence="5 8" id="KW-0863">Zinc-finger</keyword>
<evidence type="ECO:0000313" key="11">
    <source>
        <dbReference type="RefSeq" id="XP_022139549.1"/>
    </source>
</evidence>
<evidence type="ECO:0000256" key="8">
    <source>
        <dbReference type="PROSITE-ProRule" id="PRU00175"/>
    </source>
</evidence>
<dbReference type="Proteomes" id="UP000504603">
    <property type="component" value="Unplaced"/>
</dbReference>
<dbReference type="PANTHER" id="PTHR22937:SF222">
    <property type="entry name" value="RING-TYPE E3 UBIQUITIN TRANSFERASE"/>
    <property type="match status" value="1"/>
</dbReference>